<reference evidence="1 2" key="1">
    <citation type="submission" date="2014-03" db="EMBL/GenBank/DDBJ databases">
        <title>Draft genome of the hookworm Oesophagostomum dentatum.</title>
        <authorList>
            <person name="Mitreva M."/>
        </authorList>
    </citation>
    <scope>NUCLEOTIDE SEQUENCE [LARGE SCALE GENOMIC DNA]</scope>
    <source>
        <strain evidence="1 2">OD-Hann</strain>
    </source>
</reference>
<evidence type="ECO:0000313" key="2">
    <source>
        <dbReference type="Proteomes" id="UP000053660"/>
    </source>
</evidence>
<dbReference type="AlphaFoldDB" id="A0A0B1SCA0"/>
<keyword evidence="2" id="KW-1185">Reference proteome</keyword>
<sequence length="84" mass="9523">MDQMQKFAHGVETKFYRMIQDVSSKPLLVPLIYAVEDFSSENPVIVMEDYSDCTTTDPIEGFSEKQVGVFSLVRAMLCIRNQGP</sequence>
<protein>
    <submittedName>
        <fullName evidence="1">Uncharacterized protein</fullName>
    </submittedName>
</protein>
<proteinExistence type="predicted"/>
<accession>A0A0B1SCA0</accession>
<dbReference type="EMBL" id="KN588689">
    <property type="protein sequence ID" value="KHJ81516.1"/>
    <property type="molecule type" value="Genomic_DNA"/>
</dbReference>
<organism evidence="1 2">
    <name type="scientific">Oesophagostomum dentatum</name>
    <name type="common">Nodular worm</name>
    <dbReference type="NCBI Taxonomy" id="61180"/>
    <lineage>
        <taxon>Eukaryota</taxon>
        <taxon>Metazoa</taxon>
        <taxon>Ecdysozoa</taxon>
        <taxon>Nematoda</taxon>
        <taxon>Chromadorea</taxon>
        <taxon>Rhabditida</taxon>
        <taxon>Rhabditina</taxon>
        <taxon>Rhabditomorpha</taxon>
        <taxon>Strongyloidea</taxon>
        <taxon>Strongylidae</taxon>
        <taxon>Oesophagostomum</taxon>
    </lineage>
</organism>
<dbReference type="Proteomes" id="UP000053660">
    <property type="component" value="Unassembled WGS sequence"/>
</dbReference>
<evidence type="ECO:0000313" key="1">
    <source>
        <dbReference type="EMBL" id="KHJ81516.1"/>
    </source>
</evidence>
<gene>
    <name evidence="1" type="ORF">OESDEN_18798</name>
</gene>
<name>A0A0B1SCA0_OESDE</name>